<keyword evidence="1" id="KW-1133">Transmembrane helix</keyword>
<organism evidence="2 3">
    <name type="scientific">Luteolibacter ambystomatis</name>
    <dbReference type="NCBI Taxonomy" id="2824561"/>
    <lineage>
        <taxon>Bacteria</taxon>
        <taxon>Pseudomonadati</taxon>
        <taxon>Verrucomicrobiota</taxon>
        <taxon>Verrucomicrobiia</taxon>
        <taxon>Verrucomicrobiales</taxon>
        <taxon>Verrucomicrobiaceae</taxon>
        <taxon>Luteolibacter</taxon>
    </lineage>
</organism>
<dbReference type="RefSeq" id="WP_211630038.1">
    <property type="nucleotide sequence ID" value="NZ_CP073100.1"/>
</dbReference>
<evidence type="ECO:0000313" key="3">
    <source>
        <dbReference type="Proteomes" id="UP000676169"/>
    </source>
</evidence>
<gene>
    <name evidence="2" type="ORF">KBB96_13850</name>
</gene>
<protein>
    <submittedName>
        <fullName evidence="2">Uncharacterized protein</fullName>
    </submittedName>
</protein>
<accession>A0A975IYB0</accession>
<evidence type="ECO:0000313" key="2">
    <source>
        <dbReference type="EMBL" id="QUE49949.1"/>
    </source>
</evidence>
<keyword evidence="1" id="KW-0472">Membrane</keyword>
<evidence type="ECO:0000256" key="1">
    <source>
        <dbReference type="SAM" id="Phobius"/>
    </source>
</evidence>
<dbReference type="Proteomes" id="UP000676169">
    <property type="component" value="Chromosome"/>
</dbReference>
<dbReference type="EMBL" id="CP073100">
    <property type="protein sequence ID" value="QUE49949.1"/>
    <property type="molecule type" value="Genomic_DNA"/>
</dbReference>
<keyword evidence="3" id="KW-1185">Reference proteome</keyword>
<feature type="transmembrane region" description="Helical" evidence="1">
    <location>
        <begin position="20"/>
        <end position="41"/>
    </location>
</feature>
<sequence>MAKNNEETPAKSGGGCIGLLTKGFLAVTILGMIVALAFVYLPQDVSGIEGVGPAAVSAPKKDIKAMLRSSLERGYEVSFTEEEINGYLSRTLASKQEGLLGGNATIDGVWVSLEKDCAEVIIERRVFGRPFTVSTFLQVEQTMQPNGRVKTEVVLHGGPYFAGTYPYRGGRFGSLVVPQGFLRLMLPSFEKLAQAYQEELAIIPDMARIQISENRITFNPQAPGDDLGVGGSF</sequence>
<dbReference type="KEGG" id="lamb:KBB96_13850"/>
<keyword evidence="1" id="KW-0812">Transmembrane</keyword>
<reference evidence="2" key="1">
    <citation type="submission" date="2021-04" db="EMBL/GenBank/DDBJ databases">
        <title>Luteolibacter sp. 32A isolated from the skin of an Anderson's salamander (Ambystoma andersonii).</title>
        <authorList>
            <person name="Spergser J."/>
            <person name="Busse H.-J."/>
        </authorList>
    </citation>
    <scope>NUCLEOTIDE SEQUENCE</scope>
    <source>
        <strain evidence="2">32A</strain>
    </source>
</reference>
<proteinExistence type="predicted"/>
<dbReference type="AlphaFoldDB" id="A0A975IYB0"/>
<name>A0A975IYB0_9BACT</name>